<dbReference type="Proteomes" id="UP000669239">
    <property type="component" value="Unassembled WGS sequence"/>
</dbReference>
<comment type="caution">
    <text evidence="3">The sequence shown here is derived from an EMBL/GenBank/DDBJ whole genome shotgun (WGS) entry which is preliminary data.</text>
</comment>
<dbReference type="EMBL" id="JAKNGE010000006">
    <property type="protein sequence ID" value="MCG4744976.1"/>
    <property type="molecule type" value="Genomic_DNA"/>
</dbReference>
<gene>
    <name evidence="4" type="ORF">G5B36_02495</name>
    <name evidence="3" type="ORF">L0N08_06080</name>
</gene>
<dbReference type="EMBL" id="JAAITT010000002">
    <property type="protein sequence ID" value="NSJ47568.1"/>
    <property type="molecule type" value="Genomic_DNA"/>
</dbReference>
<dbReference type="InterPro" id="IPR009936">
    <property type="entry name" value="DUF1468"/>
</dbReference>
<keyword evidence="1" id="KW-1133">Transmembrane helix</keyword>
<protein>
    <submittedName>
        <fullName evidence="3">Tripartite tricarboxylate transporter TctB family protein</fullName>
    </submittedName>
</protein>
<evidence type="ECO:0000256" key="1">
    <source>
        <dbReference type="SAM" id="Phobius"/>
    </source>
</evidence>
<feature type="transmembrane region" description="Helical" evidence="1">
    <location>
        <begin position="127"/>
        <end position="148"/>
    </location>
</feature>
<feature type="transmembrane region" description="Helical" evidence="1">
    <location>
        <begin position="40"/>
        <end position="61"/>
    </location>
</feature>
<evidence type="ECO:0000259" key="2">
    <source>
        <dbReference type="Pfam" id="PF07331"/>
    </source>
</evidence>
<evidence type="ECO:0000313" key="4">
    <source>
        <dbReference type="EMBL" id="NSJ47568.1"/>
    </source>
</evidence>
<feature type="transmembrane region" description="Helical" evidence="1">
    <location>
        <begin position="97"/>
        <end position="115"/>
    </location>
</feature>
<evidence type="ECO:0000313" key="3">
    <source>
        <dbReference type="EMBL" id="MCG4744976.1"/>
    </source>
</evidence>
<dbReference type="Proteomes" id="UP001299608">
    <property type="component" value="Unassembled WGS sequence"/>
</dbReference>
<reference evidence="3" key="3">
    <citation type="submission" date="2022-01" db="EMBL/GenBank/DDBJ databases">
        <title>Collection of gut derived symbiotic bacterial strains cultured from healthy donors.</title>
        <authorList>
            <person name="Lin H."/>
            <person name="Kohout C."/>
            <person name="Waligurski E."/>
            <person name="Pamer E.G."/>
        </authorList>
    </citation>
    <scope>NUCLEOTIDE SEQUENCE</scope>
    <source>
        <strain evidence="3">DFI.6.55</strain>
    </source>
</reference>
<evidence type="ECO:0000313" key="5">
    <source>
        <dbReference type="Proteomes" id="UP000669239"/>
    </source>
</evidence>
<feature type="domain" description="DUF1468" evidence="2">
    <location>
        <begin position="10"/>
        <end position="153"/>
    </location>
</feature>
<proteinExistence type="predicted"/>
<dbReference type="AlphaFoldDB" id="A0AAW5BXM7"/>
<name>A0AAW5BXM7_9FIRM</name>
<reference evidence="4" key="2">
    <citation type="submission" date="2020-02" db="EMBL/GenBank/DDBJ databases">
        <authorList>
            <person name="Littmann E."/>
            <person name="Sorbara M."/>
        </authorList>
    </citation>
    <scope>NUCLEOTIDE SEQUENCE</scope>
    <source>
        <strain evidence="4">MSK.1.17</strain>
    </source>
</reference>
<organism evidence="3 6">
    <name type="scientific">Enterocloster aldenensis</name>
    <dbReference type="NCBI Taxonomy" id="358742"/>
    <lineage>
        <taxon>Bacteria</taxon>
        <taxon>Bacillati</taxon>
        <taxon>Bacillota</taxon>
        <taxon>Clostridia</taxon>
        <taxon>Lachnospirales</taxon>
        <taxon>Lachnospiraceae</taxon>
        <taxon>Enterocloster</taxon>
    </lineage>
</organism>
<dbReference type="RefSeq" id="WP_117556229.1">
    <property type="nucleotide sequence ID" value="NZ_BAABZL010000001.1"/>
</dbReference>
<dbReference type="GeneID" id="97204518"/>
<keyword evidence="5" id="KW-1185">Reference proteome</keyword>
<keyword evidence="1" id="KW-0812">Transmembrane</keyword>
<evidence type="ECO:0000313" key="6">
    <source>
        <dbReference type="Proteomes" id="UP001299608"/>
    </source>
</evidence>
<keyword evidence="1" id="KW-0472">Membrane</keyword>
<sequence length="158" mass="17028">MSHNKKEILSGVIFFLIAVALYAGSYAIVVTTNDAMGPQFFPRTVAVLMGLLAVVQVAGGLKKEKKEHGDGEKGGISIRAAATMAILFAYALLVQTVGFIIMTAFYLMVQILLLLPEKSLKSRKGILITAALSIVAPIFIYQLFYRAFSIFLPAGLLG</sequence>
<dbReference type="Pfam" id="PF07331">
    <property type="entry name" value="TctB"/>
    <property type="match status" value="1"/>
</dbReference>
<feature type="transmembrane region" description="Helical" evidence="1">
    <location>
        <begin position="7"/>
        <end position="28"/>
    </location>
</feature>
<accession>A0AAW5BXM7</accession>
<reference evidence="4 5" key="1">
    <citation type="journal article" date="2020" name="Cell Host Microbe">
        <title>Functional and Genomic Variation between Human-Derived Isolates of Lachnospiraceae Reveals Inter- and Intra-Species Diversity.</title>
        <authorList>
            <person name="Sorbara M.T."/>
            <person name="Littmann E.R."/>
            <person name="Fontana E."/>
            <person name="Moody T.U."/>
            <person name="Kohout C.E."/>
            <person name="Gjonbalaj M."/>
            <person name="Eaton V."/>
            <person name="Seok R."/>
            <person name="Leiner I.M."/>
            <person name="Pamer E.G."/>
        </authorList>
    </citation>
    <scope>NUCLEOTIDE SEQUENCE [LARGE SCALE GENOMIC DNA]</scope>
    <source>
        <strain evidence="4 5">MSK.1.17</strain>
    </source>
</reference>